<evidence type="ECO:0000256" key="1">
    <source>
        <dbReference type="SAM" id="Phobius"/>
    </source>
</evidence>
<comment type="caution">
    <text evidence="3">The sequence shown here is derived from an EMBL/GenBank/DDBJ whole genome shotgun (WGS) entry which is preliminary data.</text>
</comment>
<feature type="transmembrane region" description="Helical" evidence="1">
    <location>
        <begin position="55"/>
        <end position="76"/>
    </location>
</feature>
<keyword evidence="1" id="KW-1133">Transmembrane helix</keyword>
<keyword evidence="1" id="KW-0472">Membrane</keyword>
<accession>A0ABS7XPX4</accession>
<proteinExistence type="predicted"/>
<protein>
    <recommendedName>
        <fullName evidence="2">DUF6249 domain-containing protein</fullName>
    </recommendedName>
</protein>
<feature type="transmembrane region" description="Helical" evidence="1">
    <location>
        <begin position="6"/>
        <end position="23"/>
    </location>
</feature>
<dbReference type="EMBL" id="JAIUJR010000002">
    <property type="protein sequence ID" value="MCA0132064.1"/>
    <property type="molecule type" value="Genomic_DNA"/>
</dbReference>
<keyword evidence="4" id="KW-1185">Reference proteome</keyword>
<evidence type="ECO:0000313" key="4">
    <source>
        <dbReference type="Proteomes" id="UP001198901"/>
    </source>
</evidence>
<evidence type="ECO:0000313" key="3">
    <source>
        <dbReference type="EMBL" id="MCA0132064.1"/>
    </source>
</evidence>
<name>A0ABS7XPX4_9FLAO</name>
<keyword evidence="1" id="KW-0812">Transmembrane</keyword>
<dbReference type="InterPro" id="IPR046216">
    <property type="entry name" value="DUF6249"/>
</dbReference>
<reference evidence="4" key="1">
    <citation type="submission" date="2023-07" db="EMBL/GenBank/DDBJ databases">
        <authorList>
            <person name="Yue Y."/>
        </authorList>
    </citation>
    <scope>NUCLEOTIDE SEQUENCE [LARGE SCALE GENOMIC DNA]</scope>
    <source>
        <strain evidence="4">D23</strain>
    </source>
</reference>
<evidence type="ECO:0000259" key="2">
    <source>
        <dbReference type="Pfam" id="PF19762"/>
    </source>
</evidence>
<feature type="transmembrane region" description="Helical" evidence="1">
    <location>
        <begin position="88"/>
        <end position="105"/>
    </location>
</feature>
<dbReference type="Pfam" id="PF19762">
    <property type="entry name" value="DUF6249"/>
    <property type="match status" value="1"/>
</dbReference>
<sequence>MDEEILIPISFFAAIFGMVYLYFSTRNKERLALIEKGADASIFNIGKKSGQSWKVVVLNLAFLLIGIGLGVFIAHILETFTALDEDSIYPAMIFLFAGIGLYIGFTQTKKALDD</sequence>
<feature type="domain" description="DUF6249" evidence="2">
    <location>
        <begin position="9"/>
        <end position="105"/>
    </location>
</feature>
<gene>
    <name evidence="3" type="ORF">LBU54_05670</name>
</gene>
<dbReference type="Proteomes" id="UP001198901">
    <property type="component" value="Unassembled WGS sequence"/>
</dbReference>
<dbReference type="RefSeq" id="WP_224527010.1">
    <property type="nucleotide sequence ID" value="NZ_JAIUJR010000002.1"/>
</dbReference>
<organism evidence="3 4">
    <name type="scientific">Winogradskyella alexanderae</name>
    <dbReference type="NCBI Taxonomy" id="2877123"/>
    <lineage>
        <taxon>Bacteria</taxon>
        <taxon>Pseudomonadati</taxon>
        <taxon>Bacteroidota</taxon>
        <taxon>Flavobacteriia</taxon>
        <taxon>Flavobacteriales</taxon>
        <taxon>Flavobacteriaceae</taxon>
        <taxon>Winogradskyella</taxon>
    </lineage>
</organism>